<dbReference type="EMBL" id="SPNW01000044">
    <property type="protein sequence ID" value="TIA87981.1"/>
    <property type="molecule type" value="Genomic_DNA"/>
</dbReference>
<comment type="caution">
    <text evidence="8">The sequence shown here is derived from an EMBL/GenBank/DDBJ whole genome shotgun (WGS) entry which is preliminary data.</text>
</comment>
<dbReference type="FunFam" id="1.10.220.150:FF:000009">
    <property type="entry name" value="stromal membrane-associated protein 1 isoform X1"/>
    <property type="match status" value="1"/>
</dbReference>
<evidence type="ECO:0000256" key="6">
    <source>
        <dbReference type="SAM" id="MobiDB-lite"/>
    </source>
</evidence>
<dbReference type="CDD" id="cd08839">
    <property type="entry name" value="ArfGap_SMAP"/>
    <property type="match status" value="1"/>
</dbReference>
<feature type="region of interest" description="Disordered" evidence="6">
    <location>
        <begin position="214"/>
        <end position="259"/>
    </location>
</feature>
<evidence type="ECO:0000259" key="7">
    <source>
        <dbReference type="PROSITE" id="PS50115"/>
    </source>
</evidence>
<keyword evidence="3 5" id="KW-0863">Zinc-finger</keyword>
<feature type="compositionally biased region" description="Low complexity" evidence="6">
    <location>
        <begin position="220"/>
        <end position="241"/>
    </location>
</feature>
<dbReference type="InterPro" id="IPR044732">
    <property type="entry name" value="ArfGAP_SMAP1-like"/>
</dbReference>
<feature type="compositionally biased region" description="Low complexity" evidence="6">
    <location>
        <begin position="667"/>
        <end position="695"/>
    </location>
</feature>
<dbReference type="GO" id="GO:0005737">
    <property type="term" value="C:cytoplasm"/>
    <property type="evidence" value="ECO:0007669"/>
    <property type="project" value="TreeGrafter"/>
</dbReference>
<protein>
    <recommendedName>
        <fullName evidence="7">Arf-GAP domain-containing protein</fullName>
    </recommendedName>
</protein>
<feature type="compositionally biased region" description="Polar residues" evidence="6">
    <location>
        <begin position="484"/>
        <end position="494"/>
    </location>
</feature>
<accession>A0A4T0FI98</accession>
<feature type="domain" description="Arf-GAP" evidence="7">
    <location>
        <begin position="13"/>
        <end position="134"/>
    </location>
</feature>
<feature type="region of interest" description="Disordered" evidence="6">
    <location>
        <begin position="284"/>
        <end position="328"/>
    </location>
</feature>
<reference evidence="8 9" key="1">
    <citation type="submission" date="2019-03" db="EMBL/GenBank/DDBJ databases">
        <title>Sequencing 23 genomes of Wallemia ichthyophaga.</title>
        <authorList>
            <person name="Gostincar C."/>
        </authorList>
    </citation>
    <scope>NUCLEOTIDE SEQUENCE [LARGE SCALE GENOMIC DNA]</scope>
    <source>
        <strain evidence="8 9">EXF-5753</strain>
    </source>
</reference>
<dbReference type="Proteomes" id="UP000310189">
    <property type="component" value="Unassembled WGS sequence"/>
</dbReference>
<keyword evidence="4" id="KW-0862">Zinc</keyword>
<feature type="compositionally biased region" description="Polar residues" evidence="6">
    <location>
        <begin position="511"/>
        <end position="530"/>
    </location>
</feature>
<dbReference type="SMART" id="SM00105">
    <property type="entry name" value="ArfGap"/>
    <property type="match status" value="1"/>
</dbReference>
<dbReference type="PANTHER" id="PTHR45705:SF14">
    <property type="entry name" value="ARF-GAP DOMAIN-CONTAINING PROTEIN"/>
    <property type="match status" value="1"/>
</dbReference>
<evidence type="ECO:0000256" key="1">
    <source>
        <dbReference type="ARBA" id="ARBA00022468"/>
    </source>
</evidence>
<proteinExistence type="predicted"/>
<evidence type="ECO:0000256" key="4">
    <source>
        <dbReference type="ARBA" id="ARBA00022833"/>
    </source>
</evidence>
<keyword evidence="2" id="KW-0479">Metal-binding</keyword>
<name>A0A4T0FI98_9BASI</name>
<evidence type="ECO:0000313" key="8">
    <source>
        <dbReference type="EMBL" id="TIA87981.1"/>
    </source>
</evidence>
<feature type="compositionally biased region" description="Pro residues" evidence="6">
    <location>
        <begin position="706"/>
        <end position="718"/>
    </location>
</feature>
<feature type="region of interest" description="Disordered" evidence="6">
    <location>
        <begin position="357"/>
        <end position="732"/>
    </location>
</feature>
<evidence type="ECO:0000256" key="2">
    <source>
        <dbReference type="ARBA" id="ARBA00022723"/>
    </source>
</evidence>
<dbReference type="GO" id="GO:0008270">
    <property type="term" value="F:zinc ion binding"/>
    <property type="evidence" value="ECO:0007669"/>
    <property type="project" value="UniProtKB-KW"/>
</dbReference>
<feature type="region of interest" description="Disordered" evidence="6">
    <location>
        <begin position="188"/>
        <end position="207"/>
    </location>
</feature>
<evidence type="ECO:0000256" key="5">
    <source>
        <dbReference type="PROSITE-ProRule" id="PRU00288"/>
    </source>
</evidence>
<dbReference type="SUPFAM" id="SSF57863">
    <property type="entry name" value="ArfGap/RecO-like zinc finger"/>
    <property type="match status" value="1"/>
</dbReference>
<dbReference type="InterPro" id="IPR001164">
    <property type="entry name" value="ArfGAP_dom"/>
</dbReference>
<dbReference type="AlphaFoldDB" id="A0A4T0FI98"/>
<dbReference type="PRINTS" id="PR00405">
    <property type="entry name" value="REVINTRACTNG"/>
</dbReference>
<organism evidence="8 9">
    <name type="scientific">Wallemia hederae</name>
    <dbReference type="NCBI Taxonomy" id="1540922"/>
    <lineage>
        <taxon>Eukaryota</taxon>
        <taxon>Fungi</taxon>
        <taxon>Dikarya</taxon>
        <taxon>Basidiomycota</taxon>
        <taxon>Wallemiomycotina</taxon>
        <taxon>Wallemiomycetes</taxon>
        <taxon>Wallemiales</taxon>
        <taxon>Wallemiaceae</taxon>
        <taxon>Wallemia</taxon>
    </lineage>
</organism>
<feature type="compositionally biased region" description="Pro residues" evidence="6">
    <location>
        <begin position="368"/>
        <end position="382"/>
    </location>
</feature>
<feature type="region of interest" description="Disordered" evidence="6">
    <location>
        <begin position="122"/>
        <end position="183"/>
    </location>
</feature>
<dbReference type="GO" id="GO:0005096">
    <property type="term" value="F:GTPase activator activity"/>
    <property type="evidence" value="ECO:0007669"/>
    <property type="project" value="UniProtKB-KW"/>
</dbReference>
<feature type="compositionally biased region" description="Low complexity" evidence="6">
    <location>
        <begin position="451"/>
        <end position="477"/>
    </location>
</feature>
<dbReference type="PANTHER" id="PTHR45705">
    <property type="entry name" value="FI20236P1"/>
    <property type="match status" value="1"/>
</dbReference>
<feature type="compositionally biased region" description="Pro residues" evidence="6">
    <location>
        <begin position="625"/>
        <end position="634"/>
    </location>
</feature>
<feature type="compositionally biased region" description="Low complexity" evidence="6">
    <location>
        <begin position="159"/>
        <end position="183"/>
    </location>
</feature>
<keyword evidence="9" id="KW-1185">Reference proteome</keyword>
<gene>
    <name evidence="8" type="ORF">E3P99_02864</name>
</gene>
<dbReference type="OrthoDB" id="10266696at2759"/>
<dbReference type="InterPro" id="IPR038508">
    <property type="entry name" value="ArfGAP_dom_sf"/>
</dbReference>
<dbReference type="Pfam" id="PF01412">
    <property type="entry name" value="ArfGap"/>
    <property type="match status" value="1"/>
</dbReference>
<dbReference type="Gene3D" id="1.10.220.150">
    <property type="entry name" value="Arf GTPase activating protein"/>
    <property type="match status" value="1"/>
</dbReference>
<sequence length="732" mass="75836">MATRQRQDKATADKHLNILRTLLKDPHNRRCADCTNKDPRWASWNLGIFVCIRCSGVHRSMGTHISRVKSVDLDMWTPEQIQSMVKWGNRLANMYWQAHLKPGHVVPEHKIDAFIRSKYDGRKWARNGPLPSDPRMLETGSGGTSASVNNPITQIQAQRASAGAPPSNAARRAPPPQSAQSQSSLIDIAPVPTPAPQSQPKPKAVPKVQINTRHINKPLGATQATKTAQTTKNGTAATPGSVPAPPPPAPDNGLLDLDLTATSPTNQIKKANKQDIMSLFAKAPPASARPLQQQQQTQQQPKEDLNDAFSGLSFGAPSQSTQSQSSDTLSALWGTNTAAPVTNTSSAIDLLGGGGGGGAGAFGGPSNSAPPPPRASTAPIPPAQKTLLDDDDWGPTTSSGDGDAFDDWGSSSWEAPPPKSQTQSTQSKPKALPAGKIELTSTFSAPPAQPTTSLSFNTTNTPSSFNSFFESNSNSISLNDGGYSDTSSKFSSGTAFADIPTSLNDIPAPSKLTSDPFSAFQSTSGSSLDMSSPAGKKQSNGGAANTDLFGDANAWTTPDPIPEAEGAVEPSPALSPPAEPKPQGGSKSEEKDVWSTPDPVLSPAEGSASGALDSTPAASFFDAPPVEPKPPSPKPSNDLWESFGASSQPSPAPAPPSFGLGDDVWGAPASAAAAPIPATSLTTASSPAPQSSAPADDIWSMGTTKPPTPPSSAPPPSGNPTSLDDVMGNVWA</sequence>
<dbReference type="PROSITE" id="PS50115">
    <property type="entry name" value="ARFGAP"/>
    <property type="match status" value="1"/>
</dbReference>
<evidence type="ECO:0000256" key="3">
    <source>
        <dbReference type="ARBA" id="ARBA00022771"/>
    </source>
</evidence>
<evidence type="ECO:0000313" key="9">
    <source>
        <dbReference type="Proteomes" id="UP000310189"/>
    </source>
</evidence>
<feature type="compositionally biased region" description="Polar residues" evidence="6">
    <location>
        <begin position="144"/>
        <end position="158"/>
    </location>
</feature>
<dbReference type="InterPro" id="IPR051718">
    <property type="entry name" value="ARF_GTPase-activating"/>
</dbReference>
<keyword evidence="1" id="KW-0343">GTPase activation</keyword>
<dbReference type="InterPro" id="IPR037278">
    <property type="entry name" value="ARFGAP/RecO"/>
</dbReference>